<dbReference type="STRING" id="29845.A0A1V6RZ91"/>
<accession>A0A1V6RZ91</accession>
<feature type="repeat" description="ANK" evidence="2">
    <location>
        <begin position="837"/>
        <end position="866"/>
    </location>
</feature>
<dbReference type="Pfam" id="PF12796">
    <property type="entry name" value="Ank_2"/>
    <property type="match status" value="1"/>
</dbReference>
<dbReference type="Pfam" id="PF13637">
    <property type="entry name" value="Ank_4"/>
    <property type="match status" value="1"/>
</dbReference>
<dbReference type="PANTHER" id="PTHR10039:SF16">
    <property type="entry name" value="GPI INOSITOL-DEACYLASE"/>
    <property type="match status" value="1"/>
</dbReference>
<dbReference type="PANTHER" id="PTHR10039">
    <property type="entry name" value="AMELOGENIN"/>
    <property type="match status" value="1"/>
</dbReference>
<evidence type="ECO:0000256" key="2">
    <source>
        <dbReference type="PROSITE-ProRule" id="PRU00023"/>
    </source>
</evidence>
<name>A0A1V6RZ91_9EURO</name>
<dbReference type="Pfam" id="PF24883">
    <property type="entry name" value="NPHP3_N"/>
    <property type="match status" value="1"/>
</dbReference>
<dbReference type="EMBL" id="MDYP01000016">
    <property type="protein sequence ID" value="OQE06780.1"/>
    <property type="molecule type" value="Genomic_DNA"/>
</dbReference>
<dbReference type="InterPro" id="IPR002110">
    <property type="entry name" value="Ankyrin_rpt"/>
</dbReference>
<dbReference type="InterPro" id="IPR027417">
    <property type="entry name" value="P-loop_NTPase"/>
</dbReference>
<evidence type="ECO:0000313" key="5">
    <source>
        <dbReference type="Proteomes" id="UP000191518"/>
    </source>
</evidence>
<dbReference type="SUPFAM" id="SSF48403">
    <property type="entry name" value="Ankyrin repeat"/>
    <property type="match status" value="1"/>
</dbReference>
<proteinExistence type="predicted"/>
<keyword evidence="2" id="KW-0040">ANK repeat</keyword>
<dbReference type="InterPro" id="IPR036770">
    <property type="entry name" value="Ankyrin_rpt-contain_sf"/>
</dbReference>
<feature type="repeat" description="ANK" evidence="2">
    <location>
        <begin position="767"/>
        <end position="799"/>
    </location>
</feature>
<evidence type="ECO:0000259" key="3">
    <source>
        <dbReference type="Pfam" id="PF24883"/>
    </source>
</evidence>
<dbReference type="Proteomes" id="UP000191518">
    <property type="component" value="Unassembled WGS sequence"/>
</dbReference>
<gene>
    <name evidence="4" type="ORF">PENVUL_c016G01920</name>
</gene>
<reference evidence="5" key="1">
    <citation type="journal article" date="2017" name="Nat. Microbiol.">
        <title>Global analysis of biosynthetic gene clusters reveals vast potential of secondary metabolite production in Penicillium species.</title>
        <authorList>
            <person name="Nielsen J.C."/>
            <person name="Grijseels S."/>
            <person name="Prigent S."/>
            <person name="Ji B."/>
            <person name="Dainat J."/>
            <person name="Nielsen K.F."/>
            <person name="Frisvad J.C."/>
            <person name="Workman M."/>
            <person name="Nielsen J."/>
        </authorList>
    </citation>
    <scope>NUCLEOTIDE SEQUENCE [LARGE SCALE GENOMIC DNA]</scope>
    <source>
        <strain evidence="5">IBT 29486</strain>
    </source>
</reference>
<dbReference type="AlphaFoldDB" id="A0A1V6RZ91"/>
<sequence length="941" mass="105118">MDNFLSILNKFLSVGDVAVSFDPVHAALPWAAVRSVIVILTAHHELKGFVLTGIADVASLLVRCDMYQQLYMAPDPALRPPEDILGKLSAIIVHTYAGVQSFLAFMVRRQQSKAKIDAVFKLEIARSHIDKLSGSEKQLLQAADDCEKSCDLSSRSDLRELLNLAAEIPIIQHQVELVLERIDANAEREILEWISPIPYGKHHILRAESRTPGTCEWLLQKGDFCKWWDLKSSAVLWLQGSTGKTYLTSRVIDHVQDLLKSSPTHAGFAYFYCNRNEKNQSDPLCVLQSYVRQLSTAVGSTGHIRKRLQSVSDEARRQGSHLGFEACKIQILESVNGYSHTTIIIDALDECDKEQRWRLINVIQDLVSKSDQPLKVFISSRPDFDIKTQFSGKSIEIRAINNQGDIEKFVNAEIDKPRQWMPISPSLRSDIVRILCEGSDGMFQWAYLQIKQVLELPTELDIRDRLGRLPIGLKEAYDEIYGNIAKTQHWKALVDRACKWVMSACTPLSSDELLSAIRIDSDTNSINSEKEITESELLDLCKNLLLFDSQRKVWRFSHLSVVEYFEVNHWGLRQAHCHAAQVCLKLLIEPYENPTYESVEKSSGDKHNMKSPNKLGLVHPWETYVRYHWVNHVRTYEEQISKEGQEADPFLAKLLKSFLGSPGESSFQYRAWYRSLDFHSNILPSSFSWKISKWEISPEEVTICAMCRFSFYILLRDWWDNAEVTVSQTSGDGRTLLELAAMAGCKPICETLIKRGIETNRVSTSGYYRSALVAAAAGGYKEIVELLFENGADPNLKLSSGNYGSALAAAASKGKKEIVEVLIENGADPNLKSSSGNYGSALAVAAAWGGYKEIVEVLIENGADVNLILPSGNYESALAAAASKGKKEIVEVLIENGADPNLKLSSGNYGSALTAAVSEGYEEIVHVLVEKGADAKSYVVK</sequence>
<organism evidence="4 5">
    <name type="scientific">Penicillium vulpinum</name>
    <dbReference type="NCBI Taxonomy" id="29845"/>
    <lineage>
        <taxon>Eukaryota</taxon>
        <taxon>Fungi</taxon>
        <taxon>Dikarya</taxon>
        <taxon>Ascomycota</taxon>
        <taxon>Pezizomycotina</taxon>
        <taxon>Eurotiomycetes</taxon>
        <taxon>Eurotiomycetidae</taxon>
        <taxon>Eurotiales</taxon>
        <taxon>Aspergillaceae</taxon>
        <taxon>Penicillium</taxon>
    </lineage>
</organism>
<feature type="repeat" description="ANK" evidence="2">
    <location>
        <begin position="732"/>
        <end position="764"/>
    </location>
</feature>
<feature type="domain" description="Nephrocystin 3-like N-terminal" evidence="3">
    <location>
        <begin position="213"/>
        <end position="381"/>
    </location>
</feature>
<dbReference type="InterPro" id="IPR056884">
    <property type="entry name" value="NPHP3-like_N"/>
</dbReference>
<comment type="caution">
    <text evidence="4">The sequence shown here is derived from an EMBL/GenBank/DDBJ whole genome shotgun (WGS) entry which is preliminary data.</text>
</comment>
<dbReference type="PROSITE" id="PS50297">
    <property type="entry name" value="ANK_REP_REGION"/>
    <property type="match status" value="4"/>
</dbReference>
<feature type="repeat" description="ANK" evidence="2">
    <location>
        <begin position="873"/>
        <end position="905"/>
    </location>
</feature>
<evidence type="ECO:0000313" key="4">
    <source>
        <dbReference type="EMBL" id="OQE06780.1"/>
    </source>
</evidence>
<dbReference type="Gene3D" id="1.25.40.20">
    <property type="entry name" value="Ankyrin repeat-containing domain"/>
    <property type="match status" value="2"/>
</dbReference>
<dbReference type="Gene3D" id="3.40.50.300">
    <property type="entry name" value="P-loop containing nucleotide triphosphate hydrolases"/>
    <property type="match status" value="1"/>
</dbReference>
<keyword evidence="5" id="KW-1185">Reference proteome</keyword>
<dbReference type="PROSITE" id="PS50088">
    <property type="entry name" value="ANK_REPEAT"/>
    <property type="match status" value="5"/>
</dbReference>
<keyword evidence="1" id="KW-0677">Repeat</keyword>
<evidence type="ECO:0000256" key="1">
    <source>
        <dbReference type="ARBA" id="ARBA00022737"/>
    </source>
</evidence>
<feature type="repeat" description="ANK" evidence="2">
    <location>
        <begin position="802"/>
        <end position="834"/>
    </location>
</feature>
<protein>
    <recommendedName>
        <fullName evidence="3">Nephrocystin 3-like N-terminal domain-containing protein</fullName>
    </recommendedName>
</protein>
<dbReference type="OrthoDB" id="7464126at2759"/>
<dbReference type="SMART" id="SM00248">
    <property type="entry name" value="ANK"/>
    <property type="match status" value="6"/>
</dbReference>